<evidence type="ECO:0000256" key="3">
    <source>
        <dbReference type="ARBA" id="ARBA00023315"/>
    </source>
</evidence>
<evidence type="ECO:0000313" key="7">
    <source>
        <dbReference type="Proteomes" id="UP000664167"/>
    </source>
</evidence>
<evidence type="ECO:0000259" key="5">
    <source>
        <dbReference type="Pfam" id="PF08545"/>
    </source>
</evidence>
<dbReference type="PANTHER" id="PTHR34069:SF2">
    <property type="entry name" value="BETA-KETOACYL-[ACYL-CARRIER-PROTEIN] SYNTHASE III"/>
    <property type="match status" value="1"/>
</dbReference>
<organism evidence="6 7">
    <name type="scientific">Streptomyces beijiangensis</name>
    <dbReference type="NCBI Taxonomy" id="163361"/>
    <lineage>
        <taxon>Bacteria</taxon>
        <taxon>Bacillati</taxon>
        <taxon>Actinomycetota</taxon>
        <taxon>Actinomycetes</taxon>
        <taxon>Kitasatosporales</taxon>
        <taxon>Streptomycetaceae</taxon>
        <taxon>Streptomyces</taxon>
    </lineage>
</organism>
<reference evidence="6" key="1">
    <citation type="submission" date="2021-03" db="EMBL/GenBank/DDBJ databases">
        <title>Streptomyces poriferae sp. nov., a novel marine sponge-derived Actinobacteria species with anti-MRSA activity.</title>
        <authorList>
            <person name="Sandoval-Powers M."/>
            <person name="Kralova S."/>
            <person name="Nguyen G.-S."/>
            <person name="Fawwal D."/>
            <person name="Degnes K."/>
            <person name="Klinkenberg G."/>
            <person name="Sletta H."/>
            <person name="Wentzel A."/>
            <person name="Liles M.R."/>
        </authorList>
    </citation>
    <scope>NUCLEOTIDE SEQUENCE</scope>
    <source>
        <strain evidence="6">DSM 41794</strain>
    </source>
</reference>
<dbReference type="GO" id="GO:0044550">
    <property type="term" value="P:secondary metabolite biosynthetic process"/>
    <property type="evidence" value="ECO:0007669"/>
    <property type="project" value="TreeGrafter"/>
</dbReference>
<dbReference type="Proteomes" id="UP000664167">
    <property type="component" value="Unassembled WGS sequence"/>
</dbReference>
<dbReference type="InterPro" id="IPR013747">
    <property type="entry name" value="ACP_syn_III_C"/>
</dbReference>
<gene>
    <name evidence="6" type="ORF">J0695_20450</name>
</gene>
<dbReference type="Gene3D" id="3.40.47.10">
    <property type="match status" value="2"/>
</dbReference>
<keyword evidence="7" id="KW-1185">Reference proteome</keyword>
<dbReference type="GO" id="GO:0006633">
    <property type="term" value="P:fatty acid biosynthetic process"/>
    <property type="evidence" value="ECO:0007669"/>
    <property type="project" value="InterPro"/>
</dbReference>
<dbReference type="CDD" id="cd00827">
    <property type="entry name" value="init_cond_enzymes"/>
    <property type="match status" value="1"/>
</dbReference>
<keyword evidence="3" id="KW-0012">Acyltransferase</keyword>
<sequence length="348" mass="37232">MIWDDVYLSSAAVWLGEKEDVKLAVSEGRYDAEEQVEDDFLAMRVAPDVAPPDMAVQAAERALERSGADRDSFALVVHASVGFQGADHWSPAPYIQSRTVGGNGSAVEVKQASNGGLAALELAAGYLSAQRGPASALVTTADRYSLPSFDRYRSDKGLPRGDGGTALVLTRGAGVARLLSTSIVSDTTHEALYRGPGPLHDLSGADGWPVDIRKHRQAYLDQGIDIWELIASVNARQQEAIQTALKDAGVDSGEIARWVFPFAGRGVVDWELRKRDFGIEEERTTWDWGRTVGHLGAGDQAAGIVRLLETGAVRPGDKVVLAGIGAGFYLGCAVLEITETPDWTVTAD</sequence>
<dbReference type="SUPFAM" id="SSF53901">
    <property type="entry name" value="Thiolase-like"/>
    <property type="match status" value="1"/>
</dbReference>
<dbReference type="GO" id="GO:0004315">
    <property type="term" value="F:3-oxoacyl-[acyl-carrier-protein] synthase activity"/>
    <property type="evidence" value="ECO:0007669"/>
    <property type="project" value="InterPro"/>
</dbReference>
<dbReference type="EMBL" id="JAFLRJ010000186">
    <property type="protein sequence ID" value="MBO0514152.1"/>
    <property type="molecule type" value="Genomic_DNA"/>
</dbReference>
<feature type="domain" description="Beta-ketoacyl-[acyl-carrier-protein] synthase III N-terminal" evidence="5">
    <location>
        <begin position="108"/>
        <end position="186"/>
    </location>
</feature>
<dbReference type="AlphaFoldDB" id="A0A939FB01"/>
<dbReference type="Pfam" id="PF08541">
    <property type="entry name" value="ACP_syn_III_C"/>
    <property type="match status" value="1"/>
</dbReference>
<dbReference type="RefSeq" id="WP_206963562.1">
    <property type="nucleotide sequence ID" value="NZ_BAAAJJ010000009.1"/>
</dbReference>
<dbReference type="PANTHER" id="PTHR34069">
    <property type="entry name" value="3-OXOACYL-[ACYL-CARRIER-PROTEIN] SYNTHASE 3"/>
    <property type="match status" value="1"/>
</dbReference>
<keyword evidence="2" id="KW-0808">Transferase</keyword>
<protein>
    <submittedName>
        <fullName evidence="6">Ketoacyl-ACP synthase III family protein</fullName>
    </submittedName>
</protein>
<keyword evidence="1" id="KW-0963">Cytoplasm</keyword>
<feature type="domain" description="Beta-ketoacyl-[acyl-carrier-protein] synthase III C-terminal" evidence="4">
    <location>
        <begin position="245"/>
        <end position="337"/>
    </location>
</feature>
<dbReference type="Pfam" id="PF08545">
    <property type="entry name" value="ACP_syn_III"/>
    <property type="match status" value="1"/>
</dbReference>
<evidence type="ECO:0000259" key="4">
    <source>
        <dbReference type="Pfam" id="PF08541"/>
    </source>
</evidence>
<accession>A0A939FB01</accession>
<dbReference type="InterPro" id="IPR016039">
    <property type="entry name" value="Thiolase-like"/>
</dbReference>
<evidence type="ECO:0000256" key="1">
    <source>
        <dbReference type="ARBA" id="ARBA00022490"/>
    </source>
</evidence>
<comment type="caution">
    <text evidence="6">The sequence shown here is derived from an EMBL/GenBank/DDBJ whole genome shotgun (WGS) entry which is preliminary data.</text>
</comment>
<evidence type="ECO:0000313" key="6">
    <source>
        <dbReference type="EMBL" id="MBO0514152.1"/>
    </source>
</evidence>
<name>A0A939FB01_9ACTN</name>
<proteinExistence type="predicted"/>
<dbReference type="InterPro" id="IPR013751">
    <property type="entry name" value="ACP_syn_III_N"/>
</dbReference>
<evidence type="ECO:0000256" key="2">
    <source>
        <dbReference type="ARBA" id="ARBA00022679"/>
    </source>
</evidence>